<keyword evidence="8" id="KW-1185">Reference proteome</keyword>
<dbReference type="GO" id="GO:0046961">
    <property type="term" value="F:proton-transporting ATPase activity, rotational mechanism"/>
    <property type="evidence" value="ECO:0007669"/>
    <property type="project" value="InterPro"/>
</dbReference>
<evidence type="ECO:0000256" key="1">
    <source>
        <dbReference type="ARBA" id="ARBA00006138"/>
    </source>
</evidence>
<dbReference type="OrthoDB" id="6605928at2759"/>
<comment type="function">
    <text evidence="5">Subunit of the V1 complex of vacuolar(H+)-ATPase (V-ATPase), a multisubunit enzyme composed of a peripheral complex (V1) that hydrolyzes ATP and a membrane integral complex (V0) that translocates protons. V-ATPase is responsible for acidifying and maintaining the pH of intracellular compartments. Subunit C is necessary for the assembly of the catalytic sector of the enzyme and is likely to have a specific function in its catalytic activity. Reversibly leaves the enzyme after glucose depletion, causing the catalytic subcomplex V1 to detach from the V0 section.</text>
</comment>
<organism evidence="7 8">
    <name type="scientific">Candida verbasci</name>
    <dbReference type="NCBI Taxonomy" id="1227364"/>
    <lineage>
        <taxon>Eukaryota</taxon>
        <taxon>Fungi</taxon>
        <taxon>Dikarya</taxon>
        <taxon>Ascomycota</taxon>
        <taxon>Saccharomycotina</taxon>
        <taxon>Pichiomycetes</taxon>
        <taxon>Debaryomycetaceae</taxon>
        <taxon>Candida/Lodderomyces clade</taxon>
        <taxon>Candida</taxon>
    </lineage>
</organism>
<evidence type="ECO:0000256" key="4">
    <source>
        <dbReference type="ARBA" id="ARBA00023065"/>
    </source>
</evidence>
<comment type="function">
    <text evidence="6">Subunit of the V1 complex of vacuolar(H+)-ATPase (V-ATPase), a multisubunit enzyme composed of a peripheral complex (V1) that hydrolyzes ATP and a membrane integral complex (V0) that translocates protons. V-ATPase is responsible for acidifying and maintaining the pH of intracellular compartments and in some cell types, is targeted to the plasma membrane, where it is responsible for acidifying the extracellular environment. Subunit C is necessary for the assembly of the catalytic sector of the enzyme and is likely to have a specific function in its catalytic activity.</text>
</comment>
<comment type="caution">
    <text evidence="7">The sequence shown here is derived from an EMBL/GenBank/DDBJ whole genome shotgun (WGS) entry which is preliminary data.</text>
</comment>
<protein>
    <recommendedName>
        <fullName evidence="6">V-type proton ATPase subunit C</fullName>
    </recommendedName>
</protein>
<keyword evidence="2 6" id="KW-0813">Transport</keyword>
<keyword evidence="3 6" id="KW-0375">Hydrogen ion transport</keyword>
<sequence>MSSTSSSLQPIANYLILSLPKSTNAREWLEQSLNNGKQPLYNLKVPDFQSGTLDSLVQESEELSKIDQQLNGSVTKIVELLNTVTSSTSTTRIIQSRSIFDYVQNFQWNTSKYRLDKPISQLVKLISSEALQLDSDVKSSYQNYQTAKSNFLAADRKKNGDLSIKSLHELVKPEQFILDSEHLTTILIAVPNSLVSDFNKTYETLTQFVIPRSANIIAKDSEFTLFTVSLFKKYQQEFINKSREHKWHPRTDFIYDEDILNNLRKEFDLTKATESKLKNEVIRLTKTAYSDMIQNWIHIKIIRVYVESVLRYGLPPQFDDYLIKFEGNNLKNLNKAKKELNDKFSYLGGNGYTETKSNILHEYASLVDTEYEPFVLYDLEII</sequence>
<dbReference type="GO" id="GO:0000221">
    <property type="term" value="C:vacuolar proton-transporting V-type ATPase, V1 domain"/>
    <property type="evidence" value="ECO:0007669"/>
    <property type="project" value="TreeGrafter"/>
</dbReference>
<comment type="similarity">
    <text evidence="1 6">Belongs to the V-ATPase C subunit family.</text>
</comment>
<dbReference type="SUPFAM" id="SSF118203">
    <property type="entry name" value="Vacuolar ATP synthase subunit C"/>
    <property type="match status" value="1"/>
</dbReference>
<accession>A0A9W4TXA6</accession>
<dbReference type="AlphaFoldDB" id="A0A9W4TXA6"/>
<dbReference type="Proteomes" id="UP001152885">
    <property type="component" value="Unassembled WGS sequence"/>
</dbReference>
<dbReference type="Gene3D" id="3.30.70.1180">
    <property type="entry name" value="Vacuolar atp synthase subunit c, domain 1"/>
    <property type="match status" value="1"/>
</dbReference>
<dbReference type="Gene3D" id="3.30.70.100">
    <property type="match status" value="1"/>
</dbReference>
<reference evidence="7" key="1">
    <citation type="submission" date="2022-12" db="EMBL/GenBank/DDBJ databases">
        <authorList>
            <person name="Brejova B."/>
        </authorList>
    </citation>
    <scope>NUCLEOTIDE SEQUENCE</scope>
</reference>
<dbReference type="Gene3D" id="1.20.1460.10">
    <property type="entry name" value="subunit c (vma5p) of the yeast v-atpase, domain 2"/>
    <property type="match status" value="1"/>
</dbReference>
<dbReference type="PANTHER" id="PTHR10137:SF0">
    <property type="entry name" value="V-TYPE PROTON ATPASE SUBUNIT C"/>
    <property type="match status" value="1"/>
</dbReference>
<dbReference type="InterPro" id="IPR004907">
    <property type="entry name" value="ATPase_V1-cplx_csu"/>
</dbReference>
<evidence type="ECO:0000256" key="3">
    <source>
        <dbReference type="ARBA" id="ARBA00022781"/>
    </source>
</evidence>
<name>A0A9W4TXA6_9ASCO</name>
<evidence type="ECO:0000313" key="7">
    <source>
        <dbReference type="EMBL" id="CAI5758032.1"/>
    </source>
</evidence>
<evidence type="ECO:0000256" key="6">
    <source>
        <dbReference type="RuleBase" id="RU364010"/>
    </source>
</evidence>
<evidence type="ECO:0000256" key="5">
    <source>
        <dbReference type="ARBA" id="ARBA00053565"/>
    </source>
</evidence>
<evidence type="ECO:0000256" key="2">
    <source>
        <dbReference type="ARBA" id="ARBA00022448"/>
    </source>
</evidence>
<gene>
    <name evidence="7" type="ORF">CANVERA_P2544</name>
</gene>
<dbReference type="FunFam" id="3.30.70.100:FF:000002">
    <property type="entry name" value="V-type proton ATPase subunit C"/>
    <property type="match status" value="1"/>
</dbReference>
<dbReference type="PANTHER" id="PTHR10137">
    <property type="entry name" value="V-TYPE PROTON ATPASE SUBUNIT C"/>
    <property type="match status" value="1"/>
</dbReference>
<evidence type="ECO:0000313" key="8">
    <source>
        <dbReference type="Proteomes" id="UP001152885"/>
    </source>
</evidence>
<comment type="subunit">
    <text evidence="6">V-ATPase is a heteromultimeric enzyme composed of a peripheral catalytic V1 complex (components A to H) attached to an integral membrane V0 proton pore complex.</text>
</comment>
<dbReference type="CDD" id="cd14785">
    <property type="entry name" value="V-ATPase_C"/>
    <property type="match status" value="1"/>
</dbReference>
<dbReference type="Pfam" id="PF03223">
    <property type="entry name" value="V-ATPase_C"/>
    <property type="match status" value="1"/>
</dbReference>
<keyword evidence="4 6" id="KW-0406">Ion transport</keyword>
<dbReference type="InterPro" id="IPR036132">
    <property type="entry name" value="Vac_ATP_synth_c_sf"/>
</dbReference>
<proteinExistence type="inferred from homology"/>
<dbReference type="EMBL" id="CANTUO010000002">
    <property type="protein sequence ID" value="CAI5758032.1"/>
    <property type="molecule type" value="Genomic_DNA"/>
</dbReference>